<dbReference type="InterPro" id="IPR002575">
    <property type="entry name" value="Aminoglycoside_PTrfase"/>
</dbReference>
<dbReference type="KEGG" id="geh:HYN69_04685"/>
<dbReference type="AlphaFoldDB" id="A0A2S0UJF3"/>
<name>A0A2S0UJF3_9RHOB</name>
<organism evidence="2 3">
    <name type="scientific">Paragemmobacter aquarius</name>
    <dbReference type="NCBI Taxonomy" id="2169400"/>
    <lineage>
        <taxon>Bacteria</taxon>
        <taxon>Pseudomonadati</taxon>
        <taxon>Pseudomonadota</taxon>
        <taxon>Alphaproteobacteria</taxon>
        <taxon>Rhodobacterales</taxon>
        <taxon>Paracoccaceae</taxon>
        <taxon>Paragemmobacter</taxon>
    </lineage>
</organism>
<feature type="domain" description="Aminoglycoside phosphotransferase" evidence="1">
    <location>
        <begin position="19"/>
        <end position="242"/>
    </location>
</feature>
<dbReference type="RefSeq" id="WP_108434725.1">
    <property type="nucleotide sequence ID" value="NZ_CP028918.1"/>
</dbReference>
<accession>A0A2S0UJF3</accession>
<keyword evidence="2" id="KW-0808">Transferase</keyword>
<gene>
    <name evidence="2" type="ORF">HYN69_04685</name>
</gene>
<dbReference type="Proteomes" id="UP000244496">
    <property type="component" value="Chromosome"/>
</dbReference>
<evidence type="ECO:0000313" key="3">
    <source>
        <dbReference type="Proteomes" id="UP000244496"/>
    </source>
</evidence>
<evidence type="ECO:0000313" key="2">
    <source>
        <dbReference type="EMBL" id="AWB47901.1"/>
    </source>
</evidence>
<protein>
    <submittedName>
        <fullName evidence="2">Choline kinase</fullName>
    </submittedName>
</protein>
<dbReference type="GO" id="GO:0006646">
    <property type="term" value="P:phosphatidylethanolamine biosynthetic process"/>
    <property type="evidence" value="ECO:0007669"/>
    <property type="project" value="TreeGrafter"/>
</dbReference>
<dbReference type="PANTHER" id="PTHR22603">
    <property type="entry name" value="CHOLINE/ETHANOALAMINE KINASE"/>
    <property type="match status" value="1"/>
</dbReference>
<evidence type="ECO:0000259" key="1">
    <source>
        <dbReference type="Pfam" id="PF01636"/>
    </source>
</evidence>
<dbReference type="Gene3D" id="3.30.200.20">
    <property type="entry name" value="Phosphorylase Kinase, domain 1"/>
    <property type="match status" value="1"/>
</dbReference>
<dbReference type="Gene3D" id="3.90.1200.10">
    <property type="match status" value="1"/>
</dbReference>
<dbReference type="GO" id="GO:0005737">
    <property type="term" value="C:cytoplasm"/>
    <property type="evidence" value="ECO:0007669"/>
    <property type="project" value="TreeGrafter"/>
</dbReference>
<dbReference type="OrthoDB" id="179763at2"/>
<sequence length="291" mass="32137">MTPLDKVHSLPIWRGTIHAEPLGGGITNVNFVVQDAEKRVVVRIGDDIPVHQILRFNELAASRAAHAAGISPAVLYHEPGALVIDFIHGRTLSAADFQHPATLDAALSLVARAHRDIPRFLRGPTLVFWVFHVLRDYAATLRDAASHHAPLLPALLHDTNRLEAATGPVDLIFGHNDLLPANFLDDGTRLWLIDWDYAGFNSPLFDLGGIAANNGLSPEQEAHALNTYYQRPPDAPLWRSYRAMKAASALREAMWSMVQEIHSDLAFDYAAYTATNLETYRTALAAFEDTQ</sequence>
<dbReference type="GO" id="GO:0004305">
    <property type="term" value="F:ethanolamine kinase activity"/>
    <property type="evidence" value="ECO:0007669"/>
    <property type="project" value="TreeGrafter"/>
</dbReference>
<keyword evidence="2" id="KW-0418">Kinase</keyword>
<dbReference type="SUPFAM" id="SSF56112">
    <property type="entry name" value="Protein kinase-like (PK-like)"/>
    <property type="match status" value="1"/>
</dbReference>
<dbReference type="InterPro" id="IPR011009">
    <property type="entry name" value="Kinase-like_dom_sf"/>
</dbReference>
<proteinExistence type="predicted"/>
<dbReference type="CDD" id="cd05151">
    <property type="entry name" value="ChoK-like"/>
    <property type="match status" value="1"/>
</dbReference>
<dbReference type="PANTHER" id="PTHR22603:SF66">
    <property type="entry name" value="ETHANOLAMINE KINASE"/>
    <property type="match status" value="1"/>
</dbReference>
<dbReference type="EMBL" id="CP028918">
    <property type="protein sequence ID" value="AWB47901.1"/>
    <property type="molecule type" value="Genomic_DNA"/>
</dbReference>
<keyword evidence="3" id="KW-1185">Reference proteome</keyword>
<dbReference type="Pfam" id="PF01636">
    <property type="entry name" value="APH"/>
    <property type="match status" value="1"/>
</dbReference>
<reference evidence="2 3" key="1">
    <citation type="submission" date="2018-04" db="EMBL/GenBank/DDBJ databases">
        <title>Genome sequencing of Gemmobacter.</title>
        <authorList>
            <person name="Yi H."/>
            <person name="Baek M.-G."/>
        </authorList>
    </citation>
    <scope>NUCLEOTIDE SEQUENCE [LARGE SCALE GENOMIC DNA]</scope>
    <source>
        <strain evidence="2 3">HYN0069</strain>
    </source>
</reference>